<dbReference type="PROSITE" id="PS50893">
    <property type="entry name" value="ABC_TRANSPORTER_2"/>
    <property type="match status" value="1"/>
</dbReference>
<organism evidence="3 4">
    <name type="scientific">Acetobacter okinawensis</name>
    <dbReference type="NCBI Taxonomy" id="1076594"/>
    <lineage>
        <taxon>Bacteria</taxon>
        <taxon>Pseudomonadati</taxon>
        <taxon>Pseudomonadota</taxon>
        <taxon>Alphaproteobacteria</taxon>
        <taxon>Acetobacterales</taxon>
        <taxon>Acetobacteraceae</taxon>
        <taxon>Acetobacter</taxon>
    </lineage>
</organism>
<accession>A0A252BYE1</accession>
<dbReference type="PANTHER" id="PTHR42781">
    <property type="entry name" value="SPERMIDINE/PUTRESCINE IMPORT ATP-BINDING PROTEIN POTA"/>
    <property type="match status" value="1"/>
</dbReference>
<dbReference type="Pfam" id="PF00005">
    <property type="entry name" value="ABC_tran"/>
    <property type="match status" value="1"/>
</dbReference>
<dbReference type="PANTHER" id="PTHR42781:SF4">
    <property type="entry name" value="SPERMIDINE_PUTRESCINE IMPORT ATP-BINDING PROTEIN POTA"/>
    <property type="match status" value="1"/>
</dbReference>
<dbReference type="InterPro" id="IPR027417">
    <property type="entry name" value="P-loop_NTPase"/>
</dbReference>
<evidence type="ECO:0000256" key="1">
    <source>
        <dbReference type="ARBA" id="ARBA00022448"/>
    </source>
</evidence>
<dbReference type="InterPro" id="IPR003439">
    <property type="entry name" value="ABC_transporter-like_ATP-bd"/>
</dbReference>
<keyword evidence="3" id="KW-0067">ATP-binding</keyword>
<protein>
    <submittedName>
        <fullName evidence="3">Spermidine/putrescine ABC transporter ATP-binding protein</fullName>
    </submittedName>
</protein>
<dbReference type="Pfam" id="PF08402">
    <property type="entry name" value="TOBE_2"/>
    <property type="match status" value="1"/>
</dbReference>
<evidence type="ECO:0000313" key="4">
    <source>
        <dbReference type="Proteomes" id="UP000194931"/>
    </source>
</evidence>
<dbReference type="GO" id="GO:0016887">
    <property type="term" value="F:ATP hydrolysis activity"/>
    <property type="evidence" value="ECO:0007669"/>
    <property type="project" value="InterPro"/>
</dbReference>
<keyword evidence="1" id="KW-0813">Transport</keyword>
<dbReference type="EMBL" id="JOPJ01000002">
    <property type="protein sequence ID" value="OUJ13965.1"/>
    <property type="molecule type" value="Genomic_DNA"/>
</dbReference>
<name>A0A252BYE1_9PROT</name>
<sequence length="375" mass="39802">MPPAHGSPPALALTDLAVLPKASPLTLRLNAGNCIALLGIGSDTADLTALTEALAGRTCTSGQIRIYGVEVGHMPQGARKIATMGVHAPLFPQLSVTDNILFPLRATGLLPKAEIGRRRDEVLALTGLDAVRNLSPRTLSAEQRFRAALARALVTSPDLLVLNQPMDGLPTQAARRSMMFLERLRQAIGLTSLFLTRDRTEAFIAADTIGVLDNGTLLQLADAPTLLNRPATPGVALALGDANILTGKVLRIDDDVAELRLPSGETVEAMADADLAEHDLASICILPDRLSVLFPRAGAADNSAEAGDLICTLVSAHHLGHSIVMRMRLCDGTEISLNRPPVHNPRELKAGRPALLAWQTRNATAFPMDKKTGSL</sequence>
<dbReference type="Gene3D" id="3.40.50.300">
    <property type="entry name" value="P-loop containing nucleotide triphosphate hydrolases"/>
    <property type="match status" value="1"/>
</dbReference>
<reference evidence="4" key="1">
    <citation type="submission" date="2014-06" db="EMBL/GenBank/DDBJ databases">
        <authorList>
            <person name="Winans N.J."/>
            <person name="Newell P.D."/>
            <person name="Douglas A.E."/>
        </authorList>
    </citation>
    <scope>NUCLEOTIDE SEQUENCE [LARGE SCALE GENOMIC DNA]</scope>
</reference>
<keyword evidence="4" id="KW-1185">Reference proteome</keyword>
<proteinExistence type="predicted"/>
<evidence type="ECO:0000259" key="2">
    <source>
        <dbReference type="PROSITE" id="PS50893"/>
    </source>
</evidence>
<dbReference type="GO" id="GO:0043190">
    <property type="term" value="C:ATP-binding cassette (ABC) transporter complex"/>
    <property type="evidence" value="ECO:0007669"/>
    <property type="project" value="InterPro"/>
</dbReference>
<dbReference type="GO" id="GO:0005524">
    <property type="term" value="F:ATP binding"/>
    <property type="evidence" value="ECO:0007669"/>
    <property type="project" value="UniProtKB-KW"/>
</dbReference>
<dbReference type="OrthoDB" id="7280760at2"/>
<dbReference type="InterPro" id="IPR008995">
    <property type="entry name" value="Mo/tungstate-bd_C_term_dom"/>
</dbReference>
<dbReference type="STRING" id="1236501.GCA_000613865_01334"/>
<keyword evidence="3" id="KW-0547">Nucleotide-binding</keyword>
<evidence type="ECO:0000313" key="3">
    <source>
        <dbReference type="EMBL" id="OUJ13965.1"/>
    </source>
</evidence>
<comment type="caution">
    <text evidence="3">The sequence shown here is derived from an EMBL/GenBank/DDBJ whole genome shotgun (WGS) entry which is preliminary data.</text>
</comment>
<dbReference type="AlphaFoldDB" id="A0A252BYE1"/>
<dbReference type="InterPro" id="IPR050093">
    <property type="entry name" value="ABC_SmlMolc_Importer"/>
</dbReference>
<dbReference type="Proteomes" id="UP000194931">
    <property type="component" value="Unassembled WGS sequence"/>
</dbReference>
<dbReference type="SUPFAM" id="SSF50331">
    <property type="entry name" value="MOP-like"/>
    <property type="match status" value="1"/>
</dbReference>
<feature type="domain" description="ABC transporter" evidence="2">
    <location>
        <begin position="6"/>
        <end position="239"/>
    </location>
</feature>
<gene>
    <name evidence="3" type="ORF">HK26_04865</name>
</gene>
<dbReference type="RefSeq" id="WP_086638195.1">
    <property type="nucleotide sequence ID" value="NZ_JOPJ01000002.1"/>
</dbReference>
<dbReference type="InterPro" id="IPR013611">
    <property type="entry name" value="Transp-assoc_OB_typ2"/>
</dbReference>
<dbReference type="GO" id="GO:0022857">
    <property type="term" value="F:transmembrane transporter activity"/>
    <property type="evidence" value="ECO:0007669"/>
    <property type="project" value="InterPro"/>
</dbReference>
<dbReference type="eggNOG" id="COG3842">
    <property type="taxonomic scope" value="Bacteria"/>
</dbReference>
<dbReference type="SUPFAM" id="SSF52540">
    <property type="entry name" value="P-loop containing nucleoside triphosphate hydrolases"/>
    <property type="match status" value="1"/>
</dbReference>